<reference evidence="1 2" key="1">
    <citation type="journal article" date="2018" name="Nat. Genet.">
        <title>The Rosa genome provides new insights in the design of modern roses.</title>
        <authorList>
            <person name="Bendahmane M."/>
        </authorList>
    </citation>
    <scope>NUCLEOTIDE SEQUENCE [LARGE SCALE GENOMIC DNA]</scope>
    <source>
        <strain evidence="2">cv. Old Blush</strain>
    </source>
</reference>
<dbReference type="Proteomes" id="UP000238479">
    <property type="component" value="Chromosome 4"/>
</dbReference>
<protein>
    <submittedName>
        <fullName evidence="1">Uncharacterized protein</fullName>
    </submittedName>
</protein>
<dbReference type="EMBL" id="PDCK01000042">
    <property type="protein sequence ID" value="PRQ36263.1"/>
    <property type="molecule type" value="Genomic_DNA"/>
</dbReference>
<gene>
    <name evidence="1" type="ORF">RchiOBHm_Chr4g0389501</name>
</gene>
<evidence type="ECO:0000313" key="1">
    <source>
        <dbReference type="EMBL" id="PRQ36263.1"/>
    </source>
</evidence>
<keyword evidence="2" id="KW-1185">Reference proteome</keyword>
<dbReference type="Gramene" id="PRQ36263">
    <property type="protein sequence ID" value="PRQ36263"/>
    <property type="gene ID" value="RchiOBHm_Chr4g0389501"/>
</dbReference>
<proteinExistence type="predicted"/>
<evidence type="ECO:0000313" key="2">
    <source>
        <dbReference type="Proteomes" id="UP000238479"/>
    </source>
</evidence>
<sequence length="107" mass="13040">MKNYYLYHVYLLFTDLPELLLFDFGYINMFLKTIDLKLFFSTICSLYKRSTTQIQKRRRQIRLCVFWKSKKYSLHTLTKKTWLTKTELAGGYLKLINLHLEEQWATL</sequence>
<dbReference type="AlphaFoldDB" id="A0A2P6QQ12"/>
<comment type="caution">
    <text evidence="1">The sequence shown here is derived from an EMBL/GenBank/DDBJ whole genome shotgun (WGS) entry which is preliminary data.</text>
</comment>
<name>A0A2P6QQ12_ROSCH</name>
<organism evidence="1 2">
    <name type="scientific">Rosa chinensis</name>
    <name type="common">China rose</name>
    <dbReference type="NCBI Taxonomy" id="74649"/>
    <lineage>
        <taxon>Eukaryota</taxon>
        <taxon>Viridiplantae</taxon>
        <taxon>Streptophyta</taxon>
        <taxon>Embryophyta</taxon>
        <taxon>Tracheophyta</taxon>
        <taxon>Spermatophyta</taxon>
        <taxon>Magnoliopsida</taxon>
        <taxon>eudicotyledons</taxon>
        <taxon>Gunneridae</taxon>
        <taxon>Pentapetalae</taxon>
        <taxon>rosids</taxon>
        <taxon>fabids</taxon>
        <taxon>Rosales</taxon>
        <taxon>Rosaceae</taxon>
        <taxon>Rosoideae</taxon>
        <taxon>Rosoideae incertae sedis</taxon>
        <taxon>Rosa</taxon>
    </lineage>
</organism>
<accession>A0A2P6QQ12</accession>